<proteinExistence type="predicted"/>
<evidence type="ECO:0000313" key="4">
    <source>
        <dbReference type="EMBL" id="KRT17750.1"/>
    </source>
</evidence>
<organism evidence="4 5">
    <name type="scientific">Pedobacter ginsenosidimutans</name>
    <dbReference type="NCBI Taxonomy" id="687842"/>
    <lineage>
        <taxon>Bacteria</taxon>
        <taxon>Pseudomonadati</taxon>
        <taxon>Bacteroidota</taxon>
        <taxon>Sphingobacteriia</taxon>
        <taxon>Sphingobacteriales</taxon>
        <taxon>Sphingobacteriaceae</taxon>
        <taxon>Pedobacter</taxon>
    </lineage>
</organism>
<dbReference type="GO" id="GO:0000160">
    <property type="term" value="P:phosphorelay signal transduction system"/>
    <property type="evidence" value="ECO:0007669"/>
    <property type="project" value="InterPro"/>
</dbReference>
<gene>
    <name evidence="4" type="ORF">ASU31_00180</name>
</gene>
<dbReference type="PANTHER" id="PTHR44591:SF3">
    <property type="entry name" value="RESPONSE REGULATORY DOMAIN-CONTAINING PROTEIN"/>
    <property type="match status" value="1"/>
</dbReference>
<dbReference type="InterPro" id="IPR011006">
    <property type="entry name" value="CheY-like_superfamily"/>
</dbReference>
<protein>
    <recommendedName>
        <fullName evidence="3">Response regulatory domain-containing protein</fullName>
    </recommendedName>
</protein>
<dbReference type="SMART" id="SM00448">
    <property type="entry name" value="REC"/>
    <property type="match status" value="1"/>
</dbReference>
<feature type="domain" description="Response regulatory" evidence="3">
    <location>
        <begin position="5"/>
        <end position="119"/>
    </location>
</feature>
<comment type="caution">
    <text evidence="4">The sequence shown here is derived from an EMBL/GenBank/DDBJ whole genome shotgun (WGS) entry which is preliminary data.</text>
</comment>
<keyword evidence="1 2" id="KW-0597">Phosphoprotein</keyword>
<dbReference type="InterPro" id="IPR050595">
    <property type="entry name" value="Bact_response_regulator"/>
</dbReference>
<dbReference type="SUPFAM" id="SSF52172">
    <property type="entry name" value="CheY-like"/>
    <property type="match status" value="1"/>
</dbReference>
<dbReference type="STRING" id="687842.ASU31_00180"/>
<name>A0A0T5VV67_9SPHI</name>
<feature type="modified residue" description="4-aspartylphosphate" evidence="2">
    <location>
        <position position="54"/>
    </location>
</feature>
<dbReference type="Gene3D" id="3.40.50.2300">
    <property type="match status" value="1"/>
</dbReference>
<dbReference type="AlphaFoldDB" id="A0A0T5VV67"/>
<accession>A0A0T5VV67</accession>
<evidence type="ECO:0000256" key="2">
    <source>
        <dbReference type="PROSITE-ProRule" id="PRU00169"/>
    </source>
</evidence>
<sequence length="119" mass="13444">MSSKNILICDDDEGILDVLELILEETGHTIIPEKNSLNVRSLIEKKMPDLIILDLWMPVLSGDQILQMIRTTPAYKHLPVIMISASRDGEQIANDHFASAFIAKPFDYDNLIAQVRKLI</sequence>
<dbReference type="PROSITE" id="PS50110">
    <property type="entry name" value="RESPONSE_REGULATORY"/>
    <property type="match status" value="1"/>
</dbReference>
<dbReference type="Pfam" id="PF00072">
    <property type="entry name" value="Response_reg"/>
    <property type="match status" value="1"/>
</dbReference>
<evidence type="ECO:0000256" key="1">
    <source>
        <dbReference type="ARBA" id="ARBA00022553"/>
    </source>
</evidence>
<dbReference type="EMBL" id="LMZQ01000001">
    <property type="protein sequence ID" value="KRT17750.1"/>
    <property type="molecule type" value="Genomic_DNA"/>
</dbReference>
<evidence type="ECO:0000259" key="3">
    <source>
        <dbReference type="PROSITE" id="PS50110"/>
    </source>
</evidence>
<reference evidence="4 5" key="1">
    <citation type="submission" date="2015-11" db="EMBL/GenBank/DDBJ databases">
        <title>Sequence of Pedobacter ginsenosidimutans.</title>
        <authorList>
            <person name="Carson E."/>
            <person name="Keyser V."/>
            <person name="Newman J."/>
            <person name="Miller J."/>
        </authorList>
    </citation>
    <scope>NUCLEOTIDE SEQUENCE [LARGE SCALE GENOMIC DNA]</scope>
    <source>
        <strain evidence="4 5">KACC 14530</strain>
    </source>
</reference>
<keyword evidence="5" id="KW-1185">Reference proteome</keyword>
<dbReference type="PANTHER" id="PTHR44591">
    <property type="entry name" value="STRESS RESPONSE REGULATOR PROTEIN 1"/>
    <property type="match status" value="1"/>
</dbReference>
<evidence type="ECO:0000313" key="5">
    <source>
        <dbReference type="Proteomes" id="UP000051950"/>
    </source>
</evidence>
<dbReference type="Proteomes" id="UP000051950">
    <property type="component" value="Unassembled WGS sequence"/>
</dbReference>
<dbReference type="InterPro" id="IPR001789">
    <property type="entry name" value="Sig_transdc_resp-reg_receiver"/>
</dbReference>